<proteinExistence type="predicted"/>
<keyword evidence="1" id="KW-0812">Transmembrane</keyword>
<dbReference type="PANTHER" id="PTHR47266">
    <property type="entry name" value="ENDONUCLEASE-RELATED"/>
    <property type="match status" value="1"/>
</dbReference>
<dbReference type="EMBL" id="OX451735">
    <property type="protein sequence ID" value="CAI8593329.1"/>
    <property type="molecule type" value="Genomic_DNA"/>
</dbReference>
<gene>
    <name evidence="2" type="ORF">VFH_I086040</name>
</gene>
<evidence type="ECO:0000256" key="1">
    <source>
        <dbReference type="SAM" id="Phobius"/>
    </source>
</evidence>
<evidence type="ECO:0008006" key="4">
    <source>
        <dbReference type="Google" id="ProtNLM"/>
    </source>
</evidence>
<keyword evidence="3" id="KW-1185">Reference proteome</keyword>
<dbReference type="GO" id="GO:0003676">
    <property type="term" value="F:nucleic acid binding"/>
    <property type="evidence" value="ECO:0007669"/>
    <property type="project" value="InterPro"/>
</dbReference>
<dbReference type="InterPro" id="IPR052160">
    <property type="entry name" value="Gypsy_RT_Integrase-like"/>
</dbReference>
<dbReference type="Proteomes" id="UP001157006">
    <property type="component" value="Chromosome 1S"/>
</dbReference>
<evidence type="ECO:0000313" key="3">
    <source>
        <dbReference type="Proteomes" id="UP001157006"/>
    </source>
</evidence>
<evidence type="ECO:0000313" key="2">
    <source>
        <dbReference type="EMBL" id="CAI8593329.1"/>
    </source>
</evidence>
<reference evidence="2 3" key="1">
    <citation type="submission" date="2023-01" db="EMBL/GenBank/DDBJ databases">
        <authorList>
            <person name="Kreplak J."/>
        </authorList>
    </citation>
    <scope>NUCLEOTIDE SEQUENCE [LARGE SCALE GENOMIC DNA]</scope>
</reference>
<sequence length="104" mass="12407">MLKDFVRFINWCGKCQIFSLFIHTLAILLHSVVSPWPFYQWGMDILGPFPVAPGQLKFLFVAVDYFTKWVETEAMVQITAKRVRHFLLEEYHLQIWVTPGYHFR</sequence>
<feature type="transmembrane region" description="Helical" evidence="1">
    <location>
        <begin position="20"/>
        <end position="39"/>
    </location>
</feature>
<keyword evidence="1" id="KW-0472">Membrane</keyword>
<dbReference type="InterPro" id="IPR036397">
    <property type="entry name" value="RNaseH_sf"/>
</dbReference>
<dbReference type="SUPFAM" id="SSF53098">
    <property type="entry name" value="Ribonuclease H-like"/>
    <property type="match status" value="1"/>
</dbReference>
<dbReference type="InterPro" id="IPR012337">
    <property type="entry name" value="RNaseH-like_sf"/>
</dbReference>
<dbReference type="AlphaFoldDB" id="A0AAV0Z7G2"/>
<dbReference type="Gene3D" id="3.30.420.10">
    <property type="entry name" value="Ribonuclease H-like superfamily/Ribonuclease H"/>
    <property type="match status" value="1"/>
</dbReference>
<accession>A0AAV0Z7G2</accession>
<organism evidence="2 3">
    <name type="scientific">Vicia faba</name>
    <name type="common">Broad bean</name>
    <name type="synonym">Faba vulgaris</name>
    <dbReference type="NCBI Taxonomy" id="3906"/>
    <lineage>
        <taxon>Eukaryota</taxon>
        <taxon>Viridiplantae</taxon>
        <taxon>Streptophyta</taxon>
        <taxon>Embryophyta</taxon>
        <taxon>Tracheophyta</taxon>
        <taxon>Spermatophyta</taxon>
        <taxon>Magnoliopsida</taxon>
        <taxon>eudicotyledons</taxon>
        <taxon>Gunneridae</taxon>
        <taxon>Pentapetalae</taxon>
        <taxon>rosids</taxon>
        <taxon>fabids</taxon>
        <taxon>Fabales</taxon>
        <taxon>Fabaceae</taxon>
        <taxon>Papilionoideae</taxon>
        <taxon>50 kb inversion clade</taxon>
        <taxon>NPAAA clade</taxon>
        <taxon>Hologalegina</taxon>
        <taxon>IRL clade</taxon>
        <taxon>Fabeae</taxon>
        <taxon>Vicia</taxon>
    </lineage>
</organism>
<name>A0AAV0Z7G2_VICFA</name>
<keyword evidence="1" id="KW-1133">Transmembrane helix</keyword>
<protein>
    <recommendedName>
        <fullName evidence="4">Integrase catalytic domain-containing protein</fullName>
    </recommendedName>
</protein>